<evidence type="ECO:0000313" key="3">
    <source>
        <dbReference type="EMBL" id="MBD3666222.1"/>
    </source>
</evidence>
<dbReference type="InterPro" id="IPR001296">
    <property type="entry name" value="Glyco_trans_1"/>
</dbReference>
<accession>A0A927DAK7</accession>
<feature type="domain" description="Glycosyltransferase subfamily 4-like N-terminal" evidence="2">
    <location>
        <begin position="189"/>
        <end position="335"/>
    </location>
</feature>
<dbReference type="SUPFAM" id="SSF53448">
    <property type="entry name" value="Nucleotide-diphospho-sugar transferases"/>
    <property type="match status" value="1"/>
</dbReference>
<evidence type="ECO:0000313" key="4">
    <source>
        <dbReference type="Proteomes" id="UP000635142"/>
    </source>
</evidence>
<dbReference type="Pfam" id="PF00534">
    <property type="entry name" value="Glycos_transf_1"/>
    <property type="match status" value="1"/>
</dbReference>
<feature type="domain" description="Glycosyltransferase subfamily 4-like N-terminal" evidence="2">
    <location>
        <begin position="580"/>
        <end position="725"/>
    </location>
</feature>
<gene>
    <name evidence="3" type="ORF">H9Q16_19990</name>
</gene>
<sequence length="1345" mass="149618">MVESAVFGTEHHLFEGLHGRRRGNRLNHGRPPALSYPKMTLDLPLRLRDMNDMSNPLSDKALVEASGLFDAKWYVQQYPDVGMLGMDPLDHFLWLGGRLLRSPGPQFDAEGYLRIHTDLHRDSCNPVLHYLKYGKAEGRKVVGLSAPTSSVDEEMARAGLKRVAGDTPHQPGRPTVMLCGHVAGHALFGGERSFIDMLEGLTALDYNVIVTVPGHGNPAYFETLRRKSVATYVFRYGWWRQGDPISDQTVADFAQIIQREAVGIVHSNTIVLREPVLAARRMGAKSVIHVRELIRHDDALLNMIGESAEDIVDWIWDNADHVIANSQATLQDFTGPGRTPSLVYNTADFDELRQLEAPAPSGVLRVGLISSNLPKKGIEDFARIALEVSETHHNVHFLLIGPTTEHTDALMARVESGTLPRTLIMSGYRDTPALAVAETDVILSLSNFQESFGRTVLEGMAAGRPTIVYDYGAPPEFVDEGKTGFIVPLGDTAAVAAHVRRLADNRALLRRIGETAKADMARRFGPKTYARQMRTAYETLTVPDAQPQKLTLAARSDMAPMARENLKLAYFCWHFPVPSETFVLNELRILRNAGIDVRVFCRQSPYPDFAPDFDIEWERVRDPSHLAQRLQETGCTMVHAHFVYPTVTDMVWPACEEAEIPFTCIAHAQDIFRYKNASMNRIDEFSRSELCEKVVTLSQFHFDFLVEHGVPEDKILINSNCVDPDLFVDGKVPDRAARKRRSVCAVSRFAEKKGLDQLIRAGKLLDGLDIDINIYGYGECEEEYRTLIADLALDNVHLHGPVKGREALMAVFRDSDLFACPSVRASDGDMDGIPTTLMEAIAAGLPVLTTDIAGIPDLVTDGITGLVSDATPHAIAARIRAFYDWPDDRIVALMQSAEARLRRNHHGPTLVDNLLRVWTRERVDLLIVSWNNLPEITEVTRRLYKYTSLPFHLVICDNGSDPETLVFLLRLQATHDNITLVLNRDNAMVGPGTNICLENGAAPYAIYVCGKEGMTVRHGWEKPFVSYMNANPEVGLAGTLCYSPSYLYGRDYPVAQPLFDKFRNRDFAHSNPDRLFAHVQGGFFVMRRAMIDQIGGFSDAVPHNATDVEFSYYVESEGWTLGEVPGVIALYNKTRPGLFHRIDETMGALHPPRLEDLARLDAIAAGQVHHCTACSESSTQFEDPDAQACCPHCGATRRGRSLHRALSESMLLYRRLLGLGVNVPAALEDFWAHQFQGRIHPAETLLADLRSKGRTDLADGRLDVVLLNDALGADPRDDALLIKEAVRLIGSDGTLILAGEGDQTASLAAFEQLGLTHQHAKIYASKVSLYDWHPVHFLTPTNKRR</sequence>
<dbReference type="PANTHER" id="PTHR12526">
    <property type="entry name" value="GLYCOSYLTRANSFERASE"/>
    <property type="match status" value="1"/>
</dbReference>
<dbReference type="Gene3D" id="3.90.550.10">
    <property type="entry name" value="Spore Coat Polysaccharide Biosynthesis Protein SpsA, Chain A"/>
    <property type="match status" value="1"/>
</dbReference>
<evidence type="ECO:0000259" key="2">
    <source>
        <dbReference type="Pfam" id="PF13439"/>
    </source>
</evidence>
<dbReference type="RefSeq" id="WP_191077252.1">
    <property type="nucleotide sequence ID" value="NZ_JACTAG010000005.1"/>
</dbReference>
<dbReference type="InterPro" id="IPR029044">
    <property type="entry name" value="Nucleotide-diphossugar_trans"/>
</dbReference>
<proteinExistence type="predicted"/>
<dbReference type="Pfam" id="PF13439">
    <property type="entry name" value="Glyco_transf_4"/>
    <property type="match status" value="2"/>
</dbReference>
<keyword evidence="4" id="KW-1185">Reference proteome</keyword>
<dbReference type="Proteomes" id="UP000635142">
    <property type="component" value="Unassembled WGS sequence"/>
</dbReference>
<dbReference type="CDD" id="cd03801">
    <property type="entry name" value="GT4_PimA-like"/>
    <property type="match status" value="1"/>
</dbReference>
<dbReference type="Gene3D" id="3.40.50.2000">
    <property type="entry name" value="Glycogen Phosphorylase B"/>
    <property type="match status" value="4"/>
</dbReference>
<dbReference type="EMBL" id="JACTAG010000005">
    <property type="protein sequence ID" value="MBD3666222.1"/>
    <property type="molecule type" value="Genomic_DNA"/>
</dbReference>
<feature type="domain" description="Glycosyl transferase family 1" evidence="1">
    <location>
        <begin position="739"/>
        <end position="884"/>
    </location>
</feature>
<dbReference type="Pfam" id="PF13692">
    <property type="entry name" value="Glyco_trans_1_4"/>
    <property type="match status" value="1"/>
</dbReference>
<dbReference type="InterPro" id="IPR028098">
    <property type="entry name" value="Glyco_trans_4-like_N"/>
</dbReference>
<organism evidence="3 4">
    <name type="scientific">Sulfitobacter aestuariivivens</name>
    <dbReference type="NCBI Taxonomy" id="2766981"/>
    <lineage>
        <taxon>Bacteria</taxon>
        <taxon>Pseudomonadati</taxon>
        <taxon>Pseudomonadota</taxon>
        <taxon>Alphaproteobacteria</taxon>
        <taxon>Rhodobacterales</taxon>
        <taxon>Roseobacteraceae</taxon>
        <taxon>Sulfitobacter</taxon>
    </lineage>
</organism>
<comment type="caution">
    <text evidence="3">The sequence shown here is derived from an EMBL/GenBank/DDBJ whole genome shotgun (WGS) entry which is preliminary data.</text>
</comment>
<protein>
    <submittedName>
        <fullName evidence="3">Glycosyltransferase</fullName>
    </submittedName>
</protein>
<dbReference type="PANTHER" id="PTHR12526:SF630">
    <property type="entry name" value="GLYCOSYLTRANSFERASE"/>
    <property type="match status" value="1"/>
</dbReference>
<name>A0A927DAK7_9RHOB</name>
<dbReference type="SUPFAM" id="SSF53756">
    <property type="entry name" value="UDP-Glycosyltransferase/glycogen phosphorylase"/>
    <property type="match status" value="2"/>
</dbReference>
<dbReference type="GO" id="GO:0016757">
    <property type="term" value="F:glycosyltransferase activity"/>
    <property type="evidence" value="ECO:0007669"/>
    <property type="project" value="InterPro"/>
</dbReference>
<evidence type="ECO:0000259" key="1">
    <source>
        <dbReference type="Pfam" id="PF00534"/>
    </source>
</evidence>
<reference evidence="3" key="1">
    <citation type="submission" date="2020-08" db="EMBL/GenBank/DDBJ databases">
        <title>Sulfitobacter aestuariivivens sp. nov., isolated from a tidal flat.</title>
        <authorList>
            <person name="Park S."/>
            <person name="Yoon J.-H."/>
        </authorList>
    </citation>
    <scope>NUCLEOTIDE SEQUENCE</scope>
    <source>
        <strain evidence="3">TSTF-M16</strain>
    </source>
</reference>